<protein>
    <submittedName>
        <fullName evidence="1">Uncharacterized protein</fullName>
    </submittedName>
</protein>
<gene>
    <name evidence="1" type="ORF">g.3481</name>
</gene>
<dbReference type="AlphaFoldDB" id="A0A1B6HZQ9"/>
<proteinExistence type="predicted"/>
<sequence length="139" mass="15553">TCLLGCSNTAHPLEVSEECHTKHVDYELGIEKSTIQYQATNHLMPLPDDKIAVEMIYSVPETMQNSEVVNFNMQALSNANEPVDAAVELYVKSNEDLTIRQSVTQFQSTYEPAPSHNDKIEVGFIDTVHKIILSEDSEV</sequence>
<feature type="non-terminal residue" evidence="1">
    <location>
        <position position="139"/>
    </location>
</feature>
<organism evidence="1">
    <name type="scientific">Homalodisca liturata</name>
    <dbReference type="NCBI Taxonomy" id="320908"/>
    <lineage>
        <taxon>Eukaryota</taxon>
        <taxon>Metazoa</taxon>
        <taxon>Ecdysozoa</taxon>
        <taxon>Arthropoda</taxon>
        <taxon>Hexapoda</taxon>
        <taxon>Insecta</taxon>
        <taxon>Pterygota</taxon>
        <taxon>Neoptera</taxon>
        <taxon>Paraneoptera</taxon>
        <taxon>Hemiptera</taxon>
        <taxon>Auchenorrhyncha</taxon>
        <taxon>Membracoidea</taxon>
        <taxon>Cicadellidae</taxon>
        <taxon>Cicadellinae</taxon>
        <taxon>Proconiini</taxon>
        <taxon>Homalodisca</taxon>
    </lineage>
</organism>
<feature type="non-terminal residue" evidence="1">
    <location>
        <position position="1"/>
    </location>
</feature>
<reference evidence="1" key="1">
    <citation type="submission" date="2015-11" db="EMBL/GenBank/DDBJ databases">
        <title>De novo transcriptome assembly of four potential Pierce s Disease insect vectors from Arizona vineyards.</title>
        <authorList>
            <person name="Tassone E.E."/>
        </authorList>
    </citation>
    <scope>NUCLEOTIDE SEQUENCE</scope>
</reference>
<dbReference type="EMBL" id="GECU01027550">
    <property type="protein sequence ID" value="JAS80156.1"/>
    <property type="molecule type" value="Transcribed_RNA"/>
</dbReference>
<name>A0A1B6HZQ9_9HEMI</name>
<accession>A0A1B6HZQ9</accession>
<evidence type="ECO:0000313" key="1">
    <source>
        <dbReference type="EMBL" id="JAS80156.1"/>
    </source>
</evidence>